<dbReference type="Gene3D" id="1.25.40.10">
    <property type="entry name" value="Tetratricopeptide repeat domain"/>
    <property type="match status" value="1"/>
</dbReference>
<feature type="compositionally biased region" description="Acidic residues" evidence="2">
    <location>
        <begin position="457"/>
        <end position="471"/>
    </location>
</feature>
<name>A0A023WSJ6_STUST</name>
<dbReference type="Pfam" id="PF13519">
    <property type="entry name" value="VWA_2"/>
    <property type="match status" value="1"/>
</dbReference>
<dbReference type="KEGG" id="pstu:UIB01_09235"/>
<dbReference type="AlphaFoldDB" id="A0A023WSJ6"/>
<dbReference type="PATRIC" id="fig|316.97.peg.1850"/>
<feature type="transmembrane region" description="Helical" evidence="3">
    <location>
        <begin position="12"/>
        <end position="29"/>
    </location>
</feature>
<dbReference type="Gene3D" id="3.40.50.410">
    <property type="entry name" value="von Willebrand factor, type A domain"/>
    <property type="match status" value="1"/>
</dbReference>
<feature type="region of interest" description="Disordered" evidence="2">
    <location>
        <begin position="452"/>
        <end position="545"/>
    </location>
</feature>
<evidence type="ECO:0000313" key="5">
    <source>
        <dbReference type="EMBL" id="AHY42660.1"/>
    </source>
</evidence>
<evidence type="ECO:0000256" key="3">
    <source>
        <dbReference type="SAM" id="Phobius"/>
    </source>
</evidence>
<proteinExistence type="predicted"/>
<feature type="transmembrane region" description="Helical" evidence="3">
    <location>
        <begin position="60"/>
        <end position="81"/>
    </location>
</feature>
<feature type="compositionally biased region" description="Low complexity" evidence="2">
    <location>
        <begin position="472"/>
        <end position="485"/>
    </location>
</feature>
<sequence>MNELLPHLLRPYWLIVLPLLIWLLWRLWHRQLQIGRWQRLLPEAFHAALLTRGRLRHSRLPWLVLGLAWLLAVIALLGPSWQRFEQPSVKRSDPLVVLLELTPPMLAGDVPPTRLEQAKRKLLDLLERRQDVQTAVVVFAGSAHTVVPLSDDLATTRNLLDALHPALMPEPGQRADLAVAKGLALLEQAGLGRGRLLLIGSSLDEHERSAIGTLMQGRGERLLILGVGTEQGAPIAGESGSFLKDAQGAILIPRLDNARLQRLATELGGRYQQARLGDDDLAALGLFDKAGSLQHDDEMTRLEAWLDQGHWLLLPLLLLAALAGRRGWLFCLPLLLLQPQPASALELDDLWLRRDQQGQRLLEAQQPAEAAERFVDHRWRATALYQAGDYAGAAELFAAGDTAVDHYNRGNALARGNELEAAIDAYDQALELQPDLQPAQRNKALIEELLRRREEQSESEQDQDQQAEQTEESLPQPQPQRLQEPGSTSSPSPDDAEGEPDREASGAAQPSASETTSESQGQDAAAALAQHEALPEQERQQAMEQWLRQIPDNPGELLRRKFLYEQRKHQETSR</sequence>
<dbReference type="InterPro" id="IPR011990">
    <property type="entry name" value="TPR-like_helical_dom_sf"/>
</dbReference>
<dbReference type="SUPFAM" id="SSF48452">
    <property type="entry name" value="TPR-like"/>
    <property type="match status" value="1"/>
</dbReference>
<keyword evidence="3" id="KW-0472">Membrane</keyword>
<dbReference type="InterPro" id="IPR036465">
    <property type="entry name" value="vWFA_dom_sf"/>
</dbReference>
<keyword evidence="1" id="KW-0802">TPR repeat</keyword>
<dbReference type="EMBL" id="CP007509">
    <property type="protein sequence ID" value="AHY42660.1"/>
    <property type="molecule type" value="Genomic_DNA"/>
</dbReference>
<dbReference type="InterPro" id="IPR019734">
    <property type="entry name" value="TPR_rpt"/>
</dbReference>
<evidence type="ECO:0000256" key="1">
    <source>
        <dbReference type="PROSITE-ProRule" id="PRU00339"/>
    </source>
</evidence>
<dbReference type="SMART" id="SM00028">
    <property type="entry name" value="TPR"/>
    <property type="match status" value="1"/>
</dbReference>
<keyword evidence="3" id="KW-0812">Transmembrane</keyword>
<dbReference type="SUPFAM" id="SSF53300">
    <property type="entry name" value="vWA-like"/>
    <property type="match status" value="1"/>
</dbReference>
<evidence type="ECO:0000259" key="4">
    <source>
        <dbReference type="Pfam" id="PF13519"/>
    </source>
</evidence>
<dbReference type="Proteomes" id="UP000025238">
    <property type="component" value="Chromosome"/>
</dbReference>
<evidence type="ECO:0000256" key="2">
    <source>
        <dbReference type="SAM" id="MobiDB-lite"/>
    </source>
</evidence>
<feature type="compositionally biased region" description="Polar residues" evidence="2">
    <location>
        <begin position="508"/>
        <end position="517"/>
    </location>
</feature>
<dbReference type="OrthoDB" id="9807628at2"/>
<accession>A0A023WSJ6</accession>
<feature type="domain" description="VWFA" evidence="4">
    <location>
        <begin position="104"/>
        <end position="179"/>
    </location>
</feature>
<organism evidence="5 6">
    <name type="scientific">Stutzerimonas stutzeri</name>
    <name type="common">Pseudomonas stutzeri</name>
    <dbReference type="NCBI Taxonomy" id="316"/>
    <lineage>
        <taxon>Bacteria</taxon>
        <taxon>Pseudomonadati</taxon>
        <taxon>Pseudomonadota</taxon>
        <taxon>Gammaproteobacteria</taxon>
        <taxon>Pseudomonadales</taxon>
        <taxon>Pseudomonadaceae</taxon>
        <taxon>Stutzerimonas</taxon>
    </lineage>
</organism>
<gene>
    <name evidence="5" type="ORF">UIB01_09235</name>
</gene>
<feature type="repeat" description="TPR" evidence="1">
    <location>
        <begin position="403"/>
        <end position="436"/>
    </location>
</feature>
<dbReference type="InterPro" id="IPR002035">
    <property type="entry name" value="VWF_A"/>
</dbReference>
<dbReference type="PANTHER" id="PTHR22550">
    <property type="entry name" value="SPORE GERMINATION PROTEIN"/>
    <property type="match status" value="1"/>
</dbReference>
<reference evidence="5 6" key="1">
    <citation type="submission" date="2014-03" db="EMBL/GenBank/DDBJ databases">
        <title>Complete genome sequence of Pseudomonas stutzeri 19SMN4.</title>
        <authorList>
            <person name="Brunet-Galmes I."/>
            <person name="Nogales B."/>
            <person name="Busquets A."/>
            <person name="Pena A."/>
            <person name="Gomila M."/>
            <person name="Garcia-Valdes E."/>
            <person name="Lalucat J."/>
            <person name="Bennasar A."/>
            <person name="Bosch R."/>
        </authorList>
    </citation>
    <scope>NUCLEOTIDE SEQUENCE [LARGE SCALE GENOMIC DNA]</scope>
    <source>
        <strain evidence="5 6">19SMN4</strain>
    </source>
</reference>
<protein>
    <submittedName>
        <fullName evidence="5">Membrane protein</fullName>
    </submittedName>
</protein>
<dbReference type="PANTHER" id="PTHR22550:SF14">
    <property type="entry name" value="VWFA DOMAIN-CONTAINING PROTEIN"/>
    <property type="match status" value="1"/>
</dbReference>
<dbReference type="PROSITE" id="PS50005">
    <property type="entry name" value="TPR"/>
    <property type="match status" value="1"/>
</dbReference>
<evidence type="ECO:0000313" key="6">
    <source>
        <dbReference type="Proteomes" id="UP000025238"/>
    </source>
</evidence>
<feature type="compositionally biased region" description="Low complexity" evidence="2">
    <location>
        <begin position="518"/>
        <end position="532"/>
    </location>
</feature>
<keyword evidence="3" id="KW-1133">Transmembrane helix</keyword>
<dbReference type="Pfam" id="PF00515">
    <property type="entry name" value="TPR_1"/>
    <property type="match status" value="1"/>
</dbReference>
<dbReference type="InterPro" id="IPR050768">
    <property type="entry name" value="UPF0353/GerABKA_families"/>
</dbReference>